<sequence>MMSSSVFDLARTFDPTRAFDATKQLLRSVSDSGTEEFDVAGRVVVITGAGAGIGRALAERLYRAGALLALIDIDERAAATVGRSMGERALAVRADVSDRIGMREAFAKVRERFGRIDVVVANAGVAPRPSTIRQMSPADFDRVIGINLTGVFNTVRPALEDVIEARGHVLVVSSVAAFTPGMTGSAYMVSKAATEQFGRALRVELAAVGATAGVAYLGAVDTAMTKEVFDDGGLGSAMAELLPWPLNGRLDVYDAAQALAEAIATRAPRVVAPPQWEVYSLLRGVFNVVLDHRLARDLRVHELIRHLERKVDTKESVRPVPH</sequence>
<comment type="caution">
    <text evidence="5">The sequence shown here is derived from an EMBL/GenBank/DDBJ whole genome shotgun (WGS) entry which is preliminary data.</text>
</comment>
<dbReference type="Proteomes" id="UP001500603">
    <property type="component" value="Unassembled WGS sequence"/>
</dbReference>
<gene>
    <name evidence="5" type="ORF">GCM10023318_26800</name>
</gene>
<accession>A0ABP9K7V4</accession>
<evidence type="ECO:0000256" key="2">
    <source>
        <dbReference type="ARBA" id="ARBA00023002"/>
    </source>
</evidence>
<dbReference type="PRINTS" id="PR00080">
    <property type="entry name" value="SDRFAMILY"/>
</dbReference>
<keyword evidence="2" id="KW-0560">Oxidoreductase</keyword>
<organism evidence="5 6">
    <name type="scientific">Nocardia callitridis</name>
    <dbReference type="NCBI Taxonomy" id="648753"/>
    <lineage>
        <taxon>Bacteria</taxon>
        <taxon>Bacillati</taxon>
        <taxon>Actinomycetota</taxon>
        <taxon>Actinomycetes</taxon>
        <taxon>Mycobacteriales</taxon>
        <taxon>Nocardiaceae</taxon>
        <taxon>Nocardia</taxon>
    </lineage>
</organism>
<dbReference type="PANTHER" id="PTHR43391">
    <property type="entry name" value="RETINOL DEHYDROGENASE-RELATED"/>
    <property type="match status" value="1"/>
</dbReference>
<dbReference type="InterPro" id="IPR036291">
    <property type="entry name" value="NAD(P)-bd_dom_sf"/>
</dbReference>
<dbReference type="SMART" id="SM00822">
    <property type="entry name" value="PKS_KR"/>
    <property type="match status" value="1"/>
</dbReference>
<dbReference type="Pfam" id="PF00106">
    <property type="entry name" value="adh_short"/>
    <property type="match status" value="1"/>
</dbReference>
<dbReference type="SUPFAM" id="SSF51735">
    <property type="entry name" value="NAD(P)-binding Rossmann-fold domains"/>
    <property type="match status" value="1"/>
</dbReference>
<dbReference type="InterPro" id="IPR002347">
    <property type="entry name" value="SDR_fam"/>
</dbReference>
<dbReference type="NCBIfam" id="NF004526">
    <property type="entry name" value="PRK05872.1"/>
    <property type="match status" value="1"/>
</dbReference>
<comment type="similarity">
    <text evidence="1 3">Belongs to the short-chain dehydrogenases/reductases (SDR) family.</text>
</comment>
<dbReference type="InterPro" id="IPR057326">
    <property type="entry name" value="KR_dom"/>
</dbReference>
<feature type="domain" description="Ketoreductase" evidence="4">
    <location>
        <begin position="42"/>
        <end position="216"/>
    </location>
</feature>
<evidence type="ECO:0000256" key="3">
    <source>
        <dbReference type="RuleBase" id="RU000363"/>
    </source>
</evidence>
<evidence type="ECO:0000256" key="1">
    <source>
        <dbReference type="ARBA" id="ARBA00006484"/>
    </source>
</evidence>
<reference evidence="6" key="1">
    <citation type="journal article" date="2019" name="Int. J. Syst. Evol. Microbiol.">
        <title>The Global Catalogue of Microorganisms (GCM) 10K type strain sequencing project: providing services to taxonomists for standard genome sequencing and annotation.</title>
        <authorList>
            <consortium name="The Broad Institute Genomics Platform"/>
            <consortium name="The Broad Institute Genome Sequencing Center for Infectious Disease"/>
            <person name="Wu L."/>
            <person name="Ma J."/>
        </authorList>
    </citation>
    <scope>NUCLEOTIDE SEQUENCE [LARGE SCALE GENOMIC DNA]</scope>
    <source>
        <strain evidence="6">JCM 18298</strain>
    </source>
</reference>
<keyword evidence="6" id="KW-1185">Reference proteome</keyword>
<protein>
    <recommendedName>
        <fullName evidence="4">Ketoreductase domain-containing protein</fullName>
    </recommendedName>
</protein>
<dbReference type="EMBL" id="BAABJM010000002">
    <property type="protein sequence ID" value="GAA5053209.1"/>
    <property type="molecule type" value="Genomic_DNA"/>
</dbReference>
<evidence type="ECO:0000313" key="6">
    <source>
        <dbReference type="Proteomes" id="UP001500603"/>
    </source>
</evidence>
<dbReference type="PANTHER" id="PTHR43391:SF94">
    <property type="entry name" value="OXIDOREDUCTASE-RELATED"/>
    <property type="match status" value="1"/>
</dbReference>
<dbReference type="Gene3D" id="3.40.50.720">
    <property type="entry name" value="NAD(P)-binding Rossmann-like Domain"/>
    <property type="match status" value="1"/>
</dbReference>
<name>A0ABP9K7V4_9NOCA</name>
<evidence type="ECO:0000259" key="4">
    <source>
        <dbReference type="SMART" id="SM00822"/>
    </source>
</evidence>
<dbReference type="CDD" id="cd05233">
    <property type="entry name" value="SDR_c"/>
    <property type="match status" value="1"/>
</dbReference>
<proteinExistence type="inferred from homology"/>
<dbReference type="PRINTS" id="PR00081">
    <property type="entry name" value="GDHRDH"/>
</dbReference>
<evidence type="ECO:0000313" key="5">
    <source>
        <dbReference type="EMBL" id="GAA5053209.1"/>
    </source>
</evidence>